<evidence type="ECO:0000313" key="2">
    <source>
        <dbReference type="Proteomes" id="UP001464891"/>
    </source>
</evidence>
<comment type="caution">
    <text evidence="1">The sequence shown here is derived from an EMBL/GenBank/DDBJ whole genome shotgun (WGS) entry which is preliminary data.</text>
</comment>
<accession>A0ABV0J9B2</accession>
<evidence type="ECO:0000313" key="1">
    <source>
        <dbReference type="EMBL" id="MEP0818368.1"/>
    </source>
</evidence>
<name>A0ABV0J9B2_9CYAN</name>
<proteinExistence type="predicted"/>
<dbReference type="Proteomes" id="UP001464891">
    <property type="component" value="Unassembled WGS sequence"/>
</dbReference>
<keyword evidence="2" id="KW-1185">Reference proteome</keyword>
<dbReference type="InterPro" id="IPR021373">
    <property type="entry name" value="DUF2993"/>
</dbReference>
<protein>
    <submittedName>
        <fullName evidence="1">DUF2993 domain-containing protein</fullName>
    </submittedName>
</protein>
<sequence>MPDLGEQAISKVAEVGISSQLDEVEEINVDIRTDPLKMMQGQVDSVAIDGKGMVMQEDLRMEEMQITTGSISINPLSAAFGKIELQRPTEADVHVVLTAEDMNRAFNSDFIREKLQNLPVTIDGQQTTVNAEQVGFCMPSAGKFAISANVKVASSGESKQVAFTATPKVADGGQRIALEDVEYSEGEGLSPELTTALLEQATSLLDLRNFALEGMSLRLKQLNVQEGRLTLEANALVEQFPSGES</sequence>
<gene>
    <name evidence="1" type="ORF">NC998_14805</name>
</gene>
<dbReference type="RefSeq" id="WP_190441809.1">
    <property type="nucleotide sequence ID" value="NZ_JAMPKM010000008.1"/>
</dbReference>
<organism evidence="1 2">
    <name type="scientific">Trichocoleus desertorum GB2-A4</name>
    <dbReference type="NCBI Taxonomy" id="2933944"/>
    <lineage>
        <taxon>Bacteria</taxon>
        <taxon>Bacillati</taxon>
        <taxon>Cyanobacteriota</taxon>
        <taxon>Cyanophyceae</taxon>
        <taxon>Leptolyngbyales</taxon>
        <taxon>Trichocoleusaceae</taxon>
        <taxon>Trichocoleus</taxon>
    </lineage>
</organism>
<dbReference type="Pfam" id="PF11209">
    <property type="entry name" value="LmeA"/>
    <property type="match status" value="1"/>
</dbReference>
<dbReference type="EMBL" id="JAMPKM010000008">
    <property type="protein sequence ID" value="MEP0818368.1"/>
    <property type="molecule type" value="Genomic_DNA"/>
</dbReference>
<reference evidence="1 2" key="1">
    <citation type="submission" date="2022-04" db="EMBL/GenBank/DDBJ databases">
        <title>Positive selection, recombination, and allopatry shape intraspecific diversity of widespread and dominant cyanobacteria.</title>
        <authorList>
            <person name="Wei J."/>
            <person name="Shu W."/>
            <person name="Hu C."/>
        </authorList>
    </citation>
    <scope>NUCLEOTIDE SEQUENCE [LARGE SCALE GENOMIC DNA]</scope>
    <source>
        <strain evidence="1 2">GB2-A4</strain>
    </source>
</reference>